<dbReference type="GO" id="GO:0003677">
    <property type="term" value="F:DNA binding"/>
    <property type="evidence" value="ECO:0007669"/>
    <property type="project" value="UniProtKB-KW"/>
</dbReference>
<organism evidence="1 2">
    <name type="scientific">Romboutsia maritimum</name>
    <dbReference type="NCBI Taxonomy" id="2020948"/>
    <lineage>
        <taxon>Bacteria</taxon>
        <taxon>Bacillati</taxon>
        <taxon>Bacillota</taxon>
        <taxon>Clostridia</taxon>
        <taxon>Peptostreptococcales</taxon>
        <taxon>Peptostreptococcaceae</taxon>
        <taxon>Romboutsia</taxon>
    </lineage>
</organism>
<dbReference type="Proteomes" id="UP000243494">
    <property type="component" value="Unassembled WGS sequence"/>
</dbReference>
<gene>
    <name evidence="1" type="ORF">CHF27_006485</name>
</gene>
<dbReference type="EMBL" id="NOJZ02000008">
    <property type="protein sequence ID" value="RDY23766.1"/>
    <property type="molecule type" value="Genomic_DNA"/>
</dbReference>
<dbReference type="RefSeq" id="WP_095404466.1">
    <property type="nucleotide sequence ID" value="NZ_NOJZ02000008.1"/>
</dbReference>
<sequence length="203" mass="24116">MNANDRIQKFIELQNKEVPFEDISKELGIKKSTLRGFLNKRGYKCENGKYVLVNKVDQIKFEEFENETTTNNIKKNTIKKIVKENKIVNTTKVTKKTKNNKNNNVKKDKKINVTQEDMDKLCEVYDWYLQVKDFKSIKSKKISNKKDINLEDTNIEDTKSTTIKIDKKTWEEFERLCSNSQFNKKEILTQALKNFMKEYKHLL</sequence>
<keyword evidence="1" id="KW-0238">DNA-binding</keyword>
<proteinExistence type="predicted"/>
<protein>
    <submittedName>
        <fullName evidence="1">DNA-binding protein</fullName>
    </submittedName>
</protein>
<dbReference type="OrthoDB" id="1752260at2"/>
<evidence type="ECO:0000313" key="1">
    <source>
        <dbReference type="EMBL" id="RDY23766.1"/>
    </source>
</evidence>
<comment type="caution">
    <text evidence="1">The sequence shown here is derived from an EMBL/GenBank/DDBJ whole genome shotgun (WGS) entry which is preliminary data.</text>
</comment>
<evidence type="ECO:0000313" key="2">
    <source>
        <dbReference type="Proteomes" id="UP000243494"/>
    </source>
</evidence>
<dbReference type="AlphaFoldDB" id="A0A371ITE8"/>
<keyword evidence="2" id="KW-1185">Reference proteome</keyword>
<name>A0A371ITE8_9FIRM</name>
<dbReference type="Gene3D" id="1.10.10.60">
    <property type="entry name" value="Homeodomain-like"/>
    <property type="match status" value="1"/>
</dbReference>
<accession>A0A371ITE8</accession>
<reference evidence="1 2" key="1">
    <citation type="journal article" date="2017" name="Genome Announc.">
        <title>Draft Genome Sequence of Romboutsia maritimum sp. nov. Strain CCRI-22766(T), Isolated from Coastal Estuarine Mud.</title>
        <authorList>
            <person name="Maheux A.F."/>
            <person name="Boudreau D.K."/>
            <person name="Berube E."/>
            <person name="Boissinot M."/>
            <person name="Raymond F."/>
            <person name="Brodeur S."/>
            <person name="Corbeil J."/>
            <person name="Brightwell G."/>
            <person name="Broda D."/>
            <person name="Omar R.F."/>
            <person name="Bergeron M.G."/>
        </authorList>
    </citation>
    <scope>NUCLEOTIDE SEQUENCE [LARGE SCALE GENOMIC DNA]</scope>
    <source>
        <strain evidence="1 2">CCRI-22766</strain>
    </source>
</reference>